<name>A0A6N9HAU5_9BURK</name>
<keyword evidence="2 6" id="KW-0472">Membrane</keyword>
<dbReference type="GO" id="GO:0001530">
    <property type="term" value="F:lipopolysaccharide binding"/>
    <property type="evidence" value="ECO:0007669"/>
    <property type="project" value="TreeGrafter"/>
</dbReference>
<comment type="function">
    <text evidence="6">Together with LptD, is involved in the assembly of lipopolysaccharide (LPS) at the surface of the outer membrane. Required for the proper assembly of LptD. Binds LPS and may serve as the LPS recognition site at the outer membrane.</text>
</comment>
<evidence type="ECO:0000313" key="10">
    <source>
        <dbReference type="Proteomes" id="UP000448575"/>
    </source>
</evidence>
<dbReference type="PROSITE" id="PS51257">
    <property type="entry name" value="PROKAR_LIPOPROTEIN"/>
    <property type="match status" value="1"/>
</dbReference>
<comment type="subcellular location">
    <subcellularLocation>
        <location evidence="6">Cell outer membrane</location>
        <topology evidence="6">Lipid-anchor</topology>
    </subcellularLocation>
</comment>
<dbReference type="Proteomes" id="UP000448575">
    <property type="component" value="Unassembled WGS sequence"/>
</dbReference>
<feature type="chain" id="PRO_5026788998" description="LPS-assembly lipoprotein LptE" evidence="8">
    <location>
        <begin position="21"/>
        <end position="209"/>
    </location>
</feature>
<gene>
    <name evidence="6" type="primary">lptE</name>
    <name evidence="9" type="ORF">GTP41_00670</name>
</gene>
<evidence type="ECO:0000256" key="8">
    <source>
        <dbReference type="SAM" id="SignalP"/>
    </source>
</evidence>
<keyword evidence="10" id="KW-1185">Reference proteome</keyword>
<dbReference type="Gene3D" id="3.30.160.150">
    <property type="entry name" value="Lipoprotein like domain"/>
    <property type="match status" value="1"/>
</dbReference>
<dbReference type="PANTHER" id="PTHR38098:SF1">
    <property type="entry name" value="LPS-ASSEMBLY LIPOPROTEIN LPTE"/>
    <property type="match status" value="1"/>
</dbReference>
<dbReference type="GO" id="GO:0015920">
    <property type="term" value="P:lipopolysaccharide transport"/>
    <property type="evidence" value="ECO:0007669"/>
    <property type="project" value="TreeGrafter"/>
</dbReference>
<dbReference type="PANTHER" id="PTHR38098">
    <property type="entry name" value="LPS-ASSEMBLY LIPOPROTEIN LPTE"/>
    <property type="match status" value="1"/>
</dbReference>
<keyword evidence="4 6" id="KW-0998">Cell outer membrane</keyword>
<reference evidence="9 10" key="1">
    <citation type="submission" date="2019-12" db="EMBL/GenBank/DDBJ databases">
        <title>Novel species isolated from a subtropical stream in China.</title>
        <authorList>
            <person name="Lu H."/>
        </authorList>
    </citation>
    <scope>NUCLEOTIDE SEQUENCE [LARGE SCALE GENOMIC DNA]</scope>
    <source>
        <strain evidence="9 10">DS3</strain>
    </source>
</reference>
<comment type="subunit">
    <text evidence="6">Component of the lipopolysaccharide transport and assembly complex. Interacts with LptD.</text>
</comment>
<evidence type="ECO:0000256" key="6">
    <source>
        <dbReference type="HAMAP-Rule" id="MF_01186"/>
    </source>
</evidence>
<evidence type="ECO:0000256" key="4">
    <source>
        <dbReference type="ARBA" id="ARBA00023237"/>
    </source>
</evidence>
<dbReference type="HAMAP" id="MF_01186">
    <property type="entry name" value="LPS_assembly_LptE"/>
    <property type="match status" value="1"/>
</dbReference>
<dbReference type="InterPro" id="IPR007485">
    <property type="entry name" value="LPS_assembly_LptE"/>
</dbReference>
<comment type="caution">
    <text evidence="9">The sequence shown here is derived from an EMBL/GenBank/DDBJ whole genome shotgun (WGS) entry which is preliminary data.</text>
</comment>
<dbReference type="EMBL" id="WWCJ01000001">
    <property type="protein sequence ID" value="MYN00604.1"/>
    <property type="molecule type" value="Genomic_DNA"/>
</dbReference>
<evidence type="ECO:0000256" key="1">
    <source>
        <dbReference type="ARBA" id="ARBA00022729"/>
    </source>
</evidence>
<evidence type="ECO:0000256" key="5">
    <source>
        <dbReference type="ARBA" id="ARBA00023288"/>
    </source>
</evidence>
<evidence type="ECO:0000313" key="9">
    <source>
        <dbReference type="EMBL" id="MYN00604.1"/>
    </source>
</evidence>
<dbReference type="GO" id="GO:1990351">
    <property type="term" value="C:transporter complex"/>
    <property type="evidence" value="ECO:0007669"/>
    <property type="project" value="TreeGrafter"/>
</dbReference>
<keyword evidence="1 6" id="KW-0732">Signal</keyword>
<protein>
    <recommendedName>
        <fullName evidence="6">LPS-assembly lipoprotein LptE</fullName>
    </recommendedName>
</protein>
<dbReference type="AlphaFoldDB" id="A0A6N9HAU5"/>
<keyword evidence="5 6" id="KW-0449">Lipoprotein</keyword>
<organism evidence="9 10">
    <name type="scientific">Pseudoduganella guangdongensis</name>
    <dbReference type="NCBI Taxonomy" id="2692179"/>
    <lineage>
        <taxon>Bacteria</taxon>
        <taxon>Pseudomonadati</taxon>
        <taxon>Pseudomonadota</taxon>
        <taxon>Betaproteobacteria</taxon>
        <taxon>Burkholderiales</taxon>
        <taxon>Oxalobacteraceae</taxon>
        <taxon>Telluria group</taxon>
        <taxon>Pseudoduganella</taxon>
    </lineage>
</organism>
<evidence type="ECO:0000256" key="2">
    <source>
        <dbReference type="ARBA" id="ARBA00023136"/>
    </source>
</evidence>
<feature type="region of interest" description="Disordered" evidence="7">
    <location>
        <begin position="172"/>
        <end position="209"/>
    </location>
</feature>
<evidence type="ECO:0000256" key="3">
    <source>
        <dbReference type="ARBA" id="ARBA00023139"/>
    </source>
</evidence>
<proteinExistence type="inferred from homology"/>
<dbReference type="GO" id="GO:0043165">
    <property type="term" value="P:Gram-negative-bacterium-type cell outer membrane assembly"/>
    <property type="evidence" value="ECO:0007669"/>
    <property type="project" value="UniProtKB-UniRule"/>
</dbReference>
<accession>A0A6N9HAU5</accession>
<dbReference type="Pfam" id="PF04390">
    <property type="entry name" value="LptE"/>
    <property type="match status" value="1"/>
</dbReference>
<sequence length="209" mass="22158">MTTTLKTLRNVVLASALAAAASGCGFHLRGSSGNYTLPFNALYVAMPESSPLAIDLKRNIRANGHTAVAARAADADGVIEVITDPEKTRSKSILSLNSNGRVREYLLTYNIVFRVADKAGNELLAPTQITLGRPIEFKEDQLLAKEQEEALLYKDMQTDLVQQMMRRMAAIKPGTPAPAPTPSGVLPGVLGTPDATGSGSGMPAAPVIR</sequence>
<dbReference type="RefSeq" id="WP_161023627.1">
    <property type="nucleotide sequence ID" value="NZ_WWCJ01000001.1"/>
</dbReference>
<feature type="signal peptide" evidence="8">
    <location>
        <begin position="1"/>
        <end position="20"/>
    </location>
</feature>
<comment type="similarity">
    <text evidence="6">Belongs to the LptE lipoprotein family.</text>
</comment>
<dbReference type="GO" id="GO:0009279">
    <property type="term" value="C:cell outer membrane"/>
    <property type="evidence" value="ECO:0007669"/>
    <property type="project" value="UniProtKB-SubCell"/>
</dbReference>
<keyword evidence="3 6" id="KW-0564">Palmitate</keyword>
<evidence type="ECO:0000256" key="7">
    <source>
        <dbReference type="SAM" id="MobiDB-lite"/>
    </source>
</evidence>